<dbReference type="STRING" id="1246581.A0A2H9TQN8"/>
<proteinExistence type="inferred from homology"/>
<comment type="similarity">
    <text evidence="1">Belongs to the bacterial ribosomal protein bL21 family.</text>
</comment>
<organism evidence="3 4">
    <name type="scientific">Paramicrosporidium saccamoebae</name>
    <dbReference type="NCBI Taxonomy" id="1246581"/>
    <lineage>
        <taxon>Eukaryota</taxon>
        <taxon>Fungi</taxon>
        <taxon>Fungi incertae sedis</taxon>
        <taxon>Cryptomycota</taxon>
        <taxon>Cryptomycota incertae sedis</taxon>
        <taxon>Paramicrosporidium</taxon>
    </lineage>
</organism>
<dbReference type="EMBL" id="MTSL01000010">
    <property type="protein sequence ID" value="PJF20057.1"/>
    <property type="molecule type" value="Genomic_DNA"/>
</dbReference>
<dbReference type="Proteomes" id="UP000240830">
    <property type="component" value="Unassembled WGS sequence"/>
</dbReference>
<reference evidence="3 4" key="1">
    <citation type="submission" date="2016-10" db="EMBL/GenBank/DDBJ databases">
        <title>The genome of Paramicrosporidium saccamoebae is the missing link in understanding Cryptomycota and Microsporidia evolution.</title>
        <authorList>
            <person name="Quandt C.A."/>
            <person name="Beaudet D."/>
            <person name="Corsaro D."/>
            <person name="Michel R."/>
            <person name="Corradi N."/>
            <person name="James T."/>
        </authorList>
    </citation>
    <scope>NUCLEOTIDE SEQUENCE [LARGE SCALE GENOMIC DNA]</scope>
    <source>
        <strain evidence="3 4">KSL3</strain>
    </source>
</reference>
<dbReference type="Pfam" id="PF00829">
    <property type="entry name" value="Ribosomal_L21p"/>
    <property type="match status" value="1"/>
</dbReference>
<evidence type="ECO:0000256" key="1">
    <source>
        <dbReference type="ARBA" id="ARBA00008563"/>
    </source>
</evidence>
<dbReference type="PANTHER" id="PTHR21349:SF0">
    <property type="entry name" value="LARGE RIBOSOMAL SUBUNIT PROTEIN BL21M"/>
    <property type="match status" value="1"/>
</dbReference>
<gene>
    <name evidence="3" type="ORF">PSACC_00127</name>
</gene>
<accession>A0A2H9TQN8</accession>
<dbReference type="GO" id="GO:0003735">
    <property type="term" value="F:structural constituent of ribosome"/>
    <property type="evidence" value="ECO:0007669"/>
    <property type="project" value="TreeGrafter"/>
</dbReference>
<name>A0A2H9TQN8_9FUNG</name>
<dbReference type="InterPro" id="IPR036164">
    <property type="entry name" value="bL21-like_sf"/>
</dbReference>
<comment type="caution">
    <text evidence="3">The sequence shown here is derived from an EMBL/GenBank/DDBJ whole genome shotgun (WGS) entry which is preliminary data.</text>
</comment>
<dbReference type="OrthoDB" id="5994at2759"/>
<evidence type="ECO:0000256" key="2">
    <source>
        <dbReference type="ARBA" id="ARBA00044129"/>
    </source>
</evidence>
<dbReference type="AlphaFoldDB" id="A0A2H9TQN8"/>
<keyword evidence="4" id="KW-1185">Reference proteome</keyword>
<dbReference type="PANTHER" id="PTHR21349">
    <property type="entry name" value="50S RIBOSOMAL PROTEIN L21"/>
    <property type="match status" value="1"/>
</dbReference>
<sequence>MFRFPCGQFFALRRISTATVPTAPVSASVSATGSRKKTEKPPVLPIRDALGRIQSQQPSVYAKLLIHNFPFSVVRTDFIVTHRMPDVQVGDVITLDEVREVGSARYKLRGLPLLPGGAVKVTATVMEHSNGLKQRARTRKQRKGRRAMRTIKPRTTTLRVQDIVIDPNFQN</sequence>
<dbReference type="InterPro" id="IPR028909">
    <property type="entry name" value="bL21-like"/>
</dbReference>
<protein>
    <recommendedName>
        <fullName evidence="2">Large ribosomal subunit protein bL21m</fullName>
    </recommendedName>
</protein>
<evidence type="ECO:0000313" key="3">
    <source>
        <dbReference type="EMBL" id="PJF20057.1"/>
    </source>
</evidence>
<dbReference type="GO" id="GO:0005762">
    <property type="term" value="C:mitochondrial large ribosomal subunit"/>
    <property type="evidence" value="ECO:0007669"/>
    <property type="project" value="TreeGrafter"/>
</dbReference>
<evidence type="ECO:0000313" key="4">
    <source>
        <dbReference type="Proteomes" id="UP000240830"/>
    </source>
</evidence>
<dbReference type="SUPFAM" id="SSF141091">
    <property type="entry name" value="L21p-like"/>
    <property type="match status" value="1"/>
</dbReference>